<accession>A0A543HHV9</accession>
<dbReference type="EMBL" id="VFPM01000003">
    <property type="protein sequence ID" value="TQM57925.1"/>
    <property type="molecule type" value="Genomic_DNA"/>
</dbReference>
<evidence type="ECO:0000313" key="2">
    <source>
        <dbReference type="Proteomes" id="UP000316747"/>
    </source>
</evidence>
<protein>
    <submittedName>
        <fullName evidence="1">Uncharacterized protein</fullName>
    </submittedName>
</protein>
<organism evidence="1 2">
    <name type="scientific">Humibacillus xanthopallidus</name>
    <dbReference type="NCBI Taxonomy" id="412689"/>
    <lineage>
        <taxon>Bacteria</taxon>
        <taxon>Bacillati</taxon>
        <taxon>Actinomycetota</taxon>
        <taxon>Actinomycetes</taxon>
        <taxon>Micrococcales</taxon>
        <taxon>Intrasporangiaceae</taxon>
        <taxon>Humibacillus</taxon>
    </lineage>
</organism>
<gene>
    <name evidence="1" type="ORF">FBY41_3270</name>
</gene>
<name>A0A543HHV9_9MICO</name>
<keyword evidence="2" id="KW-1185">Reference proteome</keyword>
<evidence type="ECO:0000313" key="1">
    <source>
        <dbReference type="EMBL" id="TQM57925.1"/>
    </source>
</evidence>
<dbReference type="AlphaFoldDB" id="A0A543HHV9"/>
<sequence>MNTRLEAAKGPGRLRGQGYVDRTVGTLASAHALDVDAAAEFSTCGCHAQALVLTFERATTCPQGALSGCRPIEQREWSALPEEDFKGGYQAGVQRGLSLGQLDDVLVAPGEFVH</sequence>
<reference evidence="1 2" key="1">
    <citation type="submission" date="2019-06" db="EMBL/GenBank/DDBJ databases">
        <title>Genome sequencing of plant associated microbes to promote plant fitness in Sorghum bicolor and Oryza sativa.</title>
        <authorList>
            <person name="Coleman-Derr D."/>
        </authorList>
    </citation>
    <scope>NUCLEOTIDE SEQUENCE [LARGE SCALE GENOMIC DNA]</scope>
    <source>
        <strain evidence="1 2">KV-663</strain>
    </source>
</reference>
<proteinExistence type="predicted"/>
<comment type="caution">
    <text evidence="1">The sequence shown here is derived from an EMBL/GenBank/DDBJ whole genome shotgun (WGS) entry which is preliminary data.</text>
</comment>
<dbReference type="Proteomes" id="UP000316747">
    <property type="component" value="Unassembled WGS sequence"/>
</dbReference>